<dbReference type="EMBL" id="JAIXMP010000013">
    <property type="protein sequence ID" value="KAI9263203.1"/>
    <property type="molecule type" value="Genomic_DNA"/>
</dbReference>
<dbReference type="InterPro" id="IPR023674">
    <property type="entry name" value="Ribosomal_uL1-like"/>
</dbReference>
<evidence type="ECO:0000256" key="1">
    <source>
        <dbReference type="ARBA" id="ARBA00010531"/>
    </source>
</evidence>
<dbReference type="InterPro" id="IPR002143">
    <property type="entry name" value="Ribosomal_uL1"/>
</dbReference>
<dbReference type="AlphaFoldDB" id="A0AAD5PDP6"/>
<keyword evidence="3 4" id="KW-0687">Ribonucleoprotein</keyword>
<protein>
    <recommendedName>
        <fullName evidence="4">Ribosomal protein</fullName>
    </recommendedName>
</protein>
<dbReference type="InterPro" id="IPR028364">
    <property type="entry name" value="Ribosomal_uL1/biogenesis"/>
</dbReference>
<dbReference type="GO" id="GO:0003735">
    <property type="term" value="F:structural constituent of ribosome"/>
    <property type="evidence" value="ECO:0007669"/>
    <property type="project" value="InterPro"/>
</dbReference>
<dbReference type="Pfam" id="PF00687">
    <property type="entry name" value="Ribosomal_L1"/>
    <property type="match status" value="1"/>
</dbReference>
<dbReference type="GO" id="GO:0003723">
    <property type="term" value="F:RNA binding"/>
    <property type="evidence" value="ECO:0007669"/>
    <property type="project" value="InterPro"/>
</dbReference>
<comment type="similarity">
    <text evidence="1 4">Belongs to the universal ribosomal protein uL1 family.</text>
</comment>
<dbReference type="Gene3D" id="3.30.190.20">
    <property type="match status" value="1"/>
</dbReference>
<dbReference type="SUPFAM" id="SSF56808">
    <property type="entry name" value="Ribosomal protein L1"/>
    <property type="match status" value="1"/>
</dbReference>
<dbReference type="InterPro" id="IPR023673">
    <property type="entry name" value="Ribosomal_uL1_CS"/>
</dbReference>
<dbReference type="Gene3D" id="3.40.50.790">
    <property type="match status" value="1"/>
</dbReference>
<accession>A0AAD5PDP6</accession>
<proteinExistence type="inferred from homology"/>
<evidence type="ECO:0000256" key="4">
    <source>
        <dbReference type="RuleBase" id="RU000659"/>
    </source>
</evidence>
<name>A0AAD5PDP6_9FUNG</name>
<keyword evidence="2 4" id="KW-0689">Ribosomal protein</keyword>
<evidence type="ECO:0000256" key="2">
    <source>
        <dbReference type="ARBA" id="ARBA00022980"/>
    </source>
</evidence>
<dbReference type="PIRSF" id="PIRSF002155">
    <property type="entry name" value="Ribosomal_L1"/>
    <property type="match status" value="1"/>
</dbReference>
<evidence type="ECO:0000313" key="5">
    <source>
        <dbReference type="EMBL" id="KAI9263203.1"/>
    </source>
</evidence>
<dbReference type="CDD" id="cd00403">
    <property type="entry name" value="Ribosomal_L1"/>
    <property type="match status" value="1"/>
</dbReference>
<organism evidence="5 6">
    <name type="scientific">Phascolomyces articulosus</name>
    <dbReference type="NCBI Taxonomy" id="60185"/>
    <lineage>
        <taxon>Eukaryota</taxon>
        <taxon>Fungi</taxon>
        <taxon>Fungi incertae sedis</taxon>
        <taxon>Mucoromycota</taxon>
        <taxon>Mucoromycotina</taxon>
        <taxon>Mucoromycetes</taxon>
        <taxon>Mucorales</taxon>
        <taxon>Lichtheimiaceae</taxon>
        <taxon>Phascolomyces</taxon>
    </lineage>
</organism>
<dbReference type="PANTHER" id="PTHR36427">
    <property type="entry name" value="54S RIBOSOMAL PROTEIN L1, MITOCHONDRIAL"/>
    <property type="match status" value="1"/>
</dbReference>
<sequence length="263" mass="28129">MLPIARSTGRRCTAFAIRSVPSFQTTIVTAPTTTVFTRTFVSKKKKKAAARENPDALDIQEAVRVLKAFEVGHPQHQIEAHVQCKIEKSTPLIRGSVVLPRNIKQEATILVFATGKQAEEATAAGAQFVGGQELIEKVQNGELKFDKCISTPAMFPAVTKIARVLGPKGLMPTVKKGTVTDDIATVVRTSKGSFDFKGDKRGVLHTGIAKVNFEASDIEANLGAVLEELRNFGKANNLKGIIQNVVLSSTRGPGIVIAGGPSI</sequence>
<gene>
    <name evidence="5" type="ORF">BDA99DRAFT_559759</name>
</gene>
<dbReference type="PROSITE" id="PS01199">
    <property type="entry name" value="RIBOSOMAL_L1"/>
    <property type="match status" value="1"/>
</dbReference>
<dbReference type="GO" id="GO:0006412">
    <property type="term" value="P:translation"/>
    <property type="evidence" value="ECO:0007669"/>
    <property type="project" value="InterPro"/>
</dbReference>
<dbReference type="InterPro" id="IPR016095">
    <property type="entry name" value="Ribosomal_uL1_3-a/b-sand"/>
</dbReference>
<keyword evidence="6" id="KW-1185">Reference proteome</keyword>
<dbReference type="GO" id="GO:0005762">
    <property type="term" value="C:mitochondrial large ribosomal subunit"/>
    <property type="evidence" value="ECO:0007669"/>
    <property type="project" value="TreeGrafter"/>
</dbReference>
<dbReference type="FunFam" id="3.40.50.790:FF:000001">
    <property type="entry name" value="50S ribosomal protein L1"/>
    <property type="match status" value="1"/>
</dbReference>
<evidence type="ECO:0000256" key="3">
    <source>
        <dbReference type="ARBA" id="ARBA00023274"/>
    </source>
</evidence>
<dbReference type="Proteomes" id="UP001209540">
    <property type="component" value="Unassembled WGS sequence"/>
</dbReference>
<reference evidence="5" key="1">
    <citation type="journal article" date="2022" name="IScience">
        <title>Evolution of zygomycete secretomes and the origins of terrestrial fungal ecologies.</title>
        <authorList>
            <person name="Chang Y."/>
            <person name="Wang Y."/>
            <person name="Mondo S."/>
            <person name="Ahrendt S."/>
            <person name="Andreopoulos W."/>
            <person name="Barry K."/>
            <person name="Beard J."/>
            <person name="Benny G.L."/>
            <person name="Blankenship S."/>
            <person name="Bonito G."/>
            <person name="Cuomo C."/>
            <person name="Desiro A."/>
            <person name="Gervers K.A."/>
            <person name="Hundley H."/>
            <person name="Kuo A."/>
            <person name="LaButti K."/>
            <person name="Lang B.F."/>
            <person name="Lipzen A."/>
            <person name="O'Donnell K."/>
            <person name="Pangilinan J."/>
            <person name="Reynolds N."/>
            <person name="Sandor L."/>
            <person name="Smith M.E."/>
            <person name="Tsang A."/>
            <person name="Grigoriev I.V."/>
            <person name="Stajich J.E."/>
            <person name="Spatafora J.W."/>
        </authorList>
    </citation>
    <scope>NUCLEOTIDE SEQUENCE</scope>
    <source>
        <strain evidence="5">RSA 2281</strain>
    </source>
</reference>
<comment type="caution">
    <text evidence="5">The sequence shown here is derived from an EMBL/GenBank/DDBJ whole genome shotgun (WGS) entry which is preliminary data.</text>
</comment>
<reference evidence="5" key="2">
    <citation type="submission" date="2023-02" db="EMBL/GenBank/DDBJ databases">
        <authorList>
            <consortium name="DOE Joint Genome Institute"/>
            <person name="Mondo S.J."/>
            <person name="Chang Y."/>
            <person name="Wang Y."/>
            <person name="Ahrendt S."/>
            <person name="Andreopoulos W."/>
            <person name="Barry K."/>
            <person name="Beard J."/>
            <person name="Benny G.L."/>
            <person name="Blankenship S."/>
            <person name="Bonito G."/>
            <person name="Cuomo C."/>
            <person name="Desiro A."/>
            <person name="Gervers K.A."/>
            <person name="Hundley H."/>
            <person name="Kuo A."/>
            <person name="LaButti K."/>
            <person name="Lang B.F."/>
            <person name="Lipzen A."/>
            <person name="O'Donnell K."/>
            <person name="Pangilinan J."/>
            <person name="Reynolds N."/>
            <person name="Sandor L."/>
            <person name="Smith M.W."/>
            <person name="Tsang A."/>
            <person name="Grigoriev I.V."/>
            <person name="Stajich J.E."/>
            <person name="Spatafora J.W."/>
        </authorList>
    </citation>
    <scope>NUCLEOTIDE SEQUENCE</scope>
    <source>
        <strain evidence="5">RSA 2281</strain>
    </source>
</reference>
<dbReference type="PANTHER" id="PTHR36427:SF3">
    <property type="entry name" value="LARGE RIBOSOMAL SUBUNIT PROTEIN UL1M"/>
    <property type="match status" value="1"/>
</dbReference>
<evidence type="ECO:0000313" key="6">
    <source>
        <dbReference type="Proteomes" id="UP001209540"/>
    </source>
</evidence>